<organism evidence="1">
    <name type="scientific">viral metagenome</name>
    <dbReference type="NCBI Taxonomy" id="1070528"/>
    <lineage>
        <taxon>unclassified sequences</taxon>
        <taxon>metagenomes</taxon>
        <taxon>organismal metagenomes</taxon>
    </lineage>
</organism>
<dbReference type="EMBL" id="MN740798">
    <property type="protein sequence ID" value="QHU12232.1"/>
    <property type="molecule type" value="Genomic_DNA"/>
</dbReference>
<name>A0A6C0K2F9_9ZZZZ</name>
<protein>
    <recommendedName>
        <fullName evidence="2">Methyltransferase</fullName>
    </recommendedName>
</protein>
<accession>A0A6C0K2F9</accession>
<reference evidence="1" key="1">
    <citation type="journal article" date="2020" name="Nature">
        <title>Giant virus diversity and host interactions through global metagenomics.</title>
        <authorList>
            <person name="Schulz F."/>
            <person name="Roux S."/>
            <person name="Paez-Espino D."/>
            <person name="Jungbluth S."/>
            <person name="Walsh D.A."/>
            <person name="Denef V.J."/>
            <person name="McMahon K.D."/>
            <person name="Konstantinidis K.T."/>
            <person name="Eloe-Fadrosh E.A."/>
            <person name="Kyrpides N.C."/>
            <person name="Woyke T."/>
        </authorList>
    </citation>
    <scope>NUCLEOTIDE SEQUENCE</scope>
    <source>
        <strain evidence="1">GVMAG-S-1101171-110</strain>
    </source>
</reference>
<sequence length="222" mass="25208">MDEEFVPLHDSTLNVNPNIHTFLLNHGFYNFEGYSQEVNQQVKDLISLTSKPNIRVMEIGFNAGHSAEVFLKNNPTLELTSFDLGVHDYCSTAKEFIDMLYPNRHTLILGDSTMTVPKFTSEHPNARFDVIFIDGGHTYDIATADILNCKMLAHKDTIVILDDTYYSSDCIHSYIIDVNKVWTEQVSRNFITEIDKKDYCLNRGMSWGTYTTASSSSHSSSN</sequence>
<proteinExistence type="predicted"/>
<dbReference type="Gene3D" id="3.40.50.150">
    <property type="entry name" value="Vaccinia Virus protein VP39"/>
    <property type="match status" value="1"/>
</dbReference>
<evidence type="ECO:0000313" key="1">
    <source>
        <dbReference type="EMBL" id="QHU12232.1"/>
    </source>
</evidence>
<dbReference type="InterPro" id="IPR029063">
    <property type="entry name" value="SAM-dependent_MTases_sf"/>
</dbReference>
<dbReference type="Pfam" id="PF13578">
    <property type="entry name" value="Methyltransf_24"/>
    <property type="match status" value="1"/>
</dbReference>
<dbReference type="AlphaFoldDB" id="A0A6C0K2F9"/>
<evidence type="ECO:0008006" key="2">
    <source>
        <dbReference type="Google" id="ProtNLM"/>
    </source>
</evidence>
<dbReference type="SUPFAM" id="SSF53335">
    <property type="entry name" value="S-adenosyl-L-methionine-dependent methyltransferases"/>
    <property type="match status" value="1"/>
</dbReference>